<dbReference type="GO" id="GO:0012505">
    <property type="term" value="C:endomembrane system"/>
    <property type="evidence" value="ECO:0007669"/>
    <property type="project" value="UniProtKB-SubCell"/>
</dbReference>
<dbReference type="GO" id="GO:0050479">
    <property type="term" value="F:glyceryl-ether monooxygenase activity"/>
    <property type="evidence" value="ECO:0007669"/>
    <property type="project" value="TreeGrafter"/>
</dbReference>
<feature type="transmembrane region" description="Helical" evidence="7">
    <location>
        <begin position="344"/>
        <end position="363"/>
    </location>
</feature>
<dbReference type="PATRIC" id="fig|367190.3.peg.3672"/>
<feature type="domain" description="Fatty acid hydroxylase" evidence="8">
    <location>
        <begin position="78"/>
        <end position="211"/>
    </location>
</feature>
<gene>
    <name evidence="9" type="ORF">BF17_18730</name>
    <name evidence="10" type="ORF">ERS008667_02822</name>
</gene>
<keyword evidence="4" id="KW-0560">Oxidoreductase</keyword>
<evidence type="ECO:0000313" key="12">
    <source>
        <dbReference type="Proteomes" id="UP000038204"/>
    </source>
</evidence>
<feature type="transmembrane region" description="Helical" evidence="7">
    <location>
        <begin position="261"/>
        <end position="281"/>
    </location>
</feature>
<dbReference type="Proteomes" id="UP000038204">
    <property type="component" value="Unassembled WGS sequence"/>
</dbReference>
<dbReference type="Proteomes" id="UP000019439">
    <property type="component" value="Chromosome"/>
</dbReference>
<proteinExistence type="predicted"/>
<keyword evidence="11" id="KW-1185">Reference proteome</keyword>
<protein>
    <submittedName>
        <fullName evidence="9 10">Fatty acid hydroxylase</fullName>
    </submittedName>
</protein>
<dbReference type="GO" id="GO:0016020">
    <property type="term" value="C:membrane"/>
    <property type="evidence" value="ECO:0007669"/>
    <property type="project" value="GOC"/>
</dbReference>
<evidence type="ECO:0000256" key="2">
    <source>
        <dbReference type="ARBA" id="ARBA00022692"/>
    </source>
</evidence>
<reference evidence="9 11" key="1">
    <citation type="journal article" date="2014" name="Genome Announc.">
        <title>Genome Sequence of Yersinia similis Y228T, a Member of the Yersinia pseudotuberculosis Complex.</title>
        <authorList>
            <person name="Sprague L.D."/>
            <person name="Neubauer H."/>
        </authorList>
    </citation>
    <scope>NUCLEOTIDE SEQUENCE [LARGE SCALE GENOMIC DNA]</scope>
    <source>
        <strain evidence="9 11">228</strain>
    </source>
</reference>
<keyword evidence="2 7" id="KW-0812">Transmembrane</keyword>
<evidence type="ECO:0000256" key="3">
    <source>
        <dbReference type="ARBA" id="ARBA00022989"/>
    </source>
</evidence>
<dbReference type="GO" id="GO:0008610">
    <property type="term" value="P:lipid biosynthetic process"/>
    <property type="evidence" value="ECO:0007669"/>
    <property type="project" value="InterPro"/>
</dbReference>
<evidence type="ECO:0000256" key="7">
    <source>
        <dbReference type="SAM" id="Phobius"/>
    </source>
</evidence>
<sequence>MSELIIPVILMVVFVVGEAWLLKLKDGYYVDWHDVVFNINSGHIMLWLFRGLEIVCYTAVLNHFSLSLFTDVSPFWVWCFALFAWDFGFYWLHRLHHQLRLLWAVHVVHHQGEHYNLSLGVRNSWYSSLTSIPFFIVLAWLGVPLTVFLGVSILHYSIQFFNHSAMTPRLGFLEKIFVTPFHHRIHHINDMAYANSNYGGSFIFWDKLFGTFCAAPPAQLYHYGVKGKRPSHNPFVASNLPFARYLKLPSMTQEAGRSFDVSPWVVFSGAMLLFALVLGYIQWYGYGYQNVTASQITLFILLALGTITLGGISEGQRWGIVGWFSLTLLLPLIFILWFGWSHGFWLITILMLTLHGTCVLCGWGRRKVAVNKTETKKTEVKKTDVEPPHA</sequence>
<keyword evidence="6 7" id="KW-0472">Membrane</keyword>
<feature type="transmembrane region" description="Helical" evidence="7">
    <location>
        <begin position="75"/>
        <end position="93"/>
    </location>
</feature>
<dbReference type="InterPro" id="IPR006694">
    <property type="entry name" value="Fatty_acid_hydroxylase"/>
</dbReference>
<feature type="transmembrane region" description="Helical" evidence="7">
    <location>
        <begin position="320"/>
        <end position="338"/>
    </location>
</feature>
<reference evidence="10 12" key="2">
    <citation type="submission" date="2015-03" db="EMBL/GenBank/DDBJ databases">
        <authorList>
            <person name="Murphy D."/>
        </authorList>
    </citation>
    <scope>NUCLEOTIDE SEQUENCE [LARGE SCALE GENOMIC DNA]</scope>
    <source>
        <strain evidence="10 12">Y233</strain>
    </source>
</reference>
<dbReference type="GeneID" id="96665443"/>
<evidence type="ECO:0000313" key="10">
    <source>
        <dbReference type="EMBL" id="CNI23916.1"/>
    </source>
</evidence>
<comment type="subcellular location">
    <subcellularLocation>
        <location evidence="1">Endomembrane system</location>
        <topology evidence="1">Multi-pass membrane protein</topology>
    </subcellularLocation>
</comment>
<evidence type="ECO:0000313" key="9">
    <source>
        <dbReference type="EMBL" id="AHK21082.1"/>
    </source>
</evidence>
<dbReference type="EMBL" id="CQBK01000020">
    <property type="protein sequence ID" value="CNI23916.1"/>
    <property type="molecule type" value="Genomic_DNA"/>
</dbReference>
<keyword evidence="3 7" id="KW-1133">Transmembrane helix</keyword>
<evidence type="ECO:0000256" key="4">
    <source>
        <dbReference type="ARBA" id="ARBA00023002"/>
    </source>
</evidence>
<evidence type="ECO:0000256" key="5">
    <source>
        <dbReference type="ARBA" id="ARBA00023098"/>
    </source>
</evidence>
<evidence type="ECO:0000313" key="11">
    <source>
        <dbReference type="Proteomes" id="UP000019439"/>
    </source>
</evidence>
<organism evidence="10 12">
    <name type="scientific">Yersinia similis</name>
    <dbReference type="NCBI Taxonomy" id="367190"/>
    <lineage>
        <taxon>Bacteria</taxon>
        <taxon>Pseudomonadati</taxon>
        <taxon>Pseudomonadota</taxon>
        <taxon>Gammaproteobacteria</taxon>
        <taxon>Enterobacterales</taxon>
        <taxon>Yersiniaceae</taxon>
        <taxon>Yersinia</taxon>
    </lineage>
</organism>
<dbReference type="PANTHER" id="PTHR21624:SF1">
    <property type="entry name" value="ALKYLGLYCEROL MONOOXYGENASE"/>
    <property type="match status" value="1"/>
</dbReference>
<accession>A0A0T9QQW8</accession>
<evidence type="ECO:0000259" key="8">
    <source>
        <dbReference type="Pfam" id="PF04116"/>
    </source>
</evidence>
<dbReference type="Pfam" id="PF04116">
    <property type="entry name" value="FA_hydroxylase"/>
    <property type="match status" value="1"/>
</dbReference>
<feature type="transmembrane region" description="Helical" evidence="7">
    <location>
        <begin position="132"/>
        <end position="156"/>
    </location>
</feature>
<dbReference type="GO" id="GO:0006643">
    <property type="term" value="P:membrane lipid metabolic process"/>
    <property type="evidence" value="ECO:0007669"/>
    <property type="project" value="TreeGrafter"/>
</dbReference>
<evidence type="ECO:0000256" key="1">
    <source>
        <dbReference type="ARBA" id="ARBA00004127"/>
    </source>
</evidence>
<dbReference type="PANTHER" id="PTHR21624">
    <property type="entry name" value="STEROL DESATURASE-RELATED PROTEIN"/>
    <property type="match status" value="1"/>
</dbReference>
<dbReference type="EMBL" id="CP007230">
    <property type="protein sequence ID" value="AHK21082.1"/>
    <property type="molecule type" value="Genomic_DNA"/>
</dbReference>
<dbReference type="InterPro" id="IPR051689">
    <property type="entry name" value="Sterol_desaturase/TMEM195"/>
</dbReference>
<dbReference type="AlphaFoldDB" id="A0A0T9QQW8"/>
<feature type="transmembrane region" description="Helical" evidence="7">
    <location>
        <begin position="293"/>
        <end position="313"/>
    </location>
</feature>
<dbReference type="RefSeq" id="WP_025383721.1">
    <property type="nucleotide sequence ID" value="NZ_CABIHS010000359.1"/>
</dbReference>
<dbReference type="GO" id="GO:0005506">
    <property type="term" value="F:iron ion binding"/>
    <property type="evidence" value="ECO:0007669"/>
    <property type="project" value="InterPro"/>
</dbReference>
<evidence type="ECO:0000256" key="6">
    <source>
        <dbReference type="ARBA" id="ARBA00023136"/>
    </source>
</evidence>
<keyword evidence="5" id="KW-0443">Lipid metabolism</keyword>
<dbReference type="KEGG" id="ysi:BF17_18730"/>
<name>A0A0T9QQW8_9GAMM</name>
<feature type="transmembrane region" description="Helical" evidence="7">
    <location>
        <begin position="43"/>
        <end position="63"/>
    </location>
</feature>